<sequence length="72" mass="8183">MCFSSLLLLPFAVNHAVYFSLSLSLSLPFTNDSYQHLSLLQIRLKFKANDASISMKFWGVVECSVSVLRFCF</sequence>
<evidence type="ECO:0008006" key="4">
    <source>
        <dbReference type="Google" id="ProtNLM"/>
    </source>
</evidence>
<protein>
    <recommendedName>
        <fullName evidence="4">Secreted protein</fullName>
    </recommendedName>
</protein>
<dbReference type="Proteomes" id="UP000289738">
    <property type="component" value="Chromosome A02"/>
</dbReference>
<organism evidence="2 3">
    <name type="scientific">Arachis hypogaea</name>
    <name type="common">Peanut</name>
    <dbReference type="NCBI Taxonomy" id="3818"/>
    <lineage>
        <taxon>Eukaryota</taxon>
        <taxon>Viridiplantae</taxon>
        <taxon>Streptophyta</taxon>
        <taxon>Embryophyta</taxon>
        <taxon>Tracheophyta</taxon>
        <taxon>Spermatophyta</taxon>
        <taxon>Magnoliopsida</taxon>
        <taxon>eudicotyledons</taxon>
        <taxon>Gunneridae</taxon>
        <taxon>Pentapetalae</taxon>
        <taxon>rosids</taxon>
        <taxon>fabids</taxon>
        <taxon>Fabales</taxon>
        <taxon>Fabaceae</taxon>
        <taxon>Papilionoideae</taxon>
        <taxon>50 kb inversion clade</taxon>
        <taxon>dalbergioids sensu lato</taxon>
        <taxon>Dalbergieae</taxon>
        <taxon>Pterocarpus clade</taxon>
        <taxon>Arachis</taxon>
    </lineage>
</organism>
<gene>
    <name evidence="2" type="ORF">Ahy_A02g007920</name>
</gene>
<name>A0A445EDN0_ARAHY</name>
<feature type="chain" id="PRO_5019178408" description="Secreted protein" evidence="1">
    <location>
        <begin position="17"/>
        <end position="72"/>
    </location>
</feature>
<feature type="signal peptide" evidence="1">
    <location>
        <begin position="1"/>
        <end position="16"/>
    </location>
</feature>
<dbReference type="EMBL" id="SDMP01000002">
    <property type="protein sequence ID" value="RYR73537.1"/>
    <property type="molecule type" value="Genomic_DNA"/>
</dbReference>
<proteinExistence type="predicted"/>
<keyword evidence="3" id="KW-1185">Reference proteome</keyword>
<reference evidence="2 3" key="1">
    <citation type="submission" date="2019-01" db="EMBL/GenBank/DDBJ databases">
        <title>Sequencing of cultivated peanut Arachis hypogaea provides insights into genome evolution and oil improvement.</title>
        <authorList>
            <person name="Chen X."/>
        </authorList>
    </citation>
    <scope>NUCLEOTIDE SEQUENCE [LARGE SCALE GENOMIC DNA]</scope>
    <source>
        <strain evidence="3">cv. Fuhuasheng</strain>
        <tissue evidence="2">Leaves</tissue>
    </source>
</reference>
<evidence type="ECO:0000256" key="1">
    <source>
        <dbReference type="SAM" id="SignalP"/>
    </source>
</evidence>
<keyword evidence="1" id="KW-0732">Signal</keyword>
<evidence type="ECO:0000313" key="3">
    <source>
        <dbReference type="Proteomes" id="UP000289738"/>
    </source>
</evidence>
<dbReference type="AlphaFoldDB" id="A0A445EDN0"/>
<accession>A0A445EDN0</accession>
<comment type="caution">
    <text evidence="2">The sequence shown here is derived from an EMBL/GenBank/DDBJ whole genome shotgun (WGS) entry which is preliminary data.</text>
</comment>
<evidence type="ECO:0000313" key="2">
    <source>
        <dbReference type="EMBL" id="RYR73537.1"/>
    </source>
</evidence>